<keyword evidence="3" id="KW-1185">Reference proteome</keyword>
<keyword evidence="1" id="KW-0472">Membrane</keyword>
<keyword evidence="1" id="KW-0812">Transmembrane</keyword>
<sequence>MQRTSTIDFMTYVIMLGLASSLFGSLFELKWLQAIGPVLVIVGFAGISMVERKK</sequence>
<keyword evidence="1" id="KW-1133">Transmembrane helix</keyword>
<protein>
    <submittedName>
        <fullName evidence="2">Uncharacterized protein</fullName>
    </submittedName>
</protein>
<comment type="caution">
    <text evidence="2">The sequence shown here is derived from an EMBL/GenBank/DDBJ whole genome shotgun (WGS) entry which is preliminary data.</text>
</comment>
<accession>A0ABQ2DAT0</accession>
<dbReference type="EMBL" id="BMOD01000023">
    <property type="protein sequence ID" value="GGJ51669.1"/>
    <property type="molecule type" value="Genomic_DNA"/>
</dbReference>
<name>A0ABQ2DAT0_9DEIO</name>
<dbReference type="RefSeq" id="WP_189006470.1">
    <property type="nucleotide sequence ID" value="NZ_BMOD01000023.1"/>
</dbReference>
<feature type="transmembrane region" description="Helical" evidence="1">
    <location>
        <begin position="31"/>
        <end position="50"/>
    </location>
</feature>
<gene>
    <name evidence="2" type="ORF">GCM10008938_42080</name>
</gene>
<evidence type="ECO:0000313" key="2">
    <source>
        <dbReference type="EMBL" id="GGJ51669.1"/>
    </source>
</evidence>
<reference evidence="3" key="1">
    <citation type="journal article" date="2019" name="Int. J. Syst. Evol. Microbiol.">
        <title>The Global Catalogue of Microorganisms (GCM) 10K type strain sequencing project: providing services to taxonomists for standard genome sequencing and annotation.</title>
        <authorList>
            <consortium name="The Broad Institute Genomics Platform"/>
            <consortium name="The Broad Institute Genome Sequencing Center for Infectious Disease"/>
            <person name="Wu L."/>
            <person name="Ma J."/>
        </authorList>
    </citation>
    <scope>NUCLEOTIDE SEQUENCE [LARGE SCALE GENOMIC DNA]</scope>
    <source>
        <strain evidence="3">JCM 14370</strain>
    </source>
</reference>
<evidence type="ECO:0000256" key="1">
    <source>
        <dbReference type="SAM" id="Phobius"/>
    </source>
</evidence>
<dbReference type="Proteomes" id="UP000632222">
    <property type="component" value="Unassembled WGS sequence"/>
</dbReference>
<evidence type="ECO:0000313" key="3">
    <source>
        <dbReference type="Proteomes" id="UP000632222"/>
    </source>
</evidence>
<proteinExistence type="predicted"/>
<feature type="transmembrane region" description="Helical" evidence="1">
    <location>
        <begin position="7"/>
        <end position="25"/>
    </location>
</feature>
<organism evidence="2 3">
    <name type="scientific">Deinococcus roseus</name>
    <dbReference type="NCBI Taxonomy" id="392414"/>
    <lineage>
        <taxon>Bacteria</taxon>
        <taxon>Thermotogati</taxon>
        <taxon>Deinococcota</taxon>
        <taxon>Deinococci</taxon>
        <taxon>Deinococcales</taxon>
        <taxon>Deinococcaceae</taxon>
        <taxon>Deinococcus</taxon>
    </lineage>
</organism>